<dbReference type="Pfam" id="PF25816">
    <property type="entry name" value="RamC_N"/>
    <property type="match status" value="1"/>
</dbReference>
<dbReference type="InterPro" id="IPR007822">
    <property type="entry name" value="LANC-like"/>
</dbReference>
<dbReference type="SMART" id="SM01260">
    <property type="entry name" value="LANC_like"/>
    <property type="match status" value="1"/>
</dbReference>
<proteinExistence type="predicted"/>
<reference evidence="2 3" key="1">
    <citation type="submission" date="2024-03" db="EMBL/GenBank/DDBJ databases">
        <title>First Report of Pectobacterium brasiliscabiei causing potato scab in china.</title>
        <authorList>
            <person name="Handique U."/>
        </authorList>
    </citation>
    <scope>NUCLEOTIDE SEQUENCE [LARGE SCALE GENOMIC DNA]</scope>
    <source>
        <strain evidence="2 3">ZRIMU1503</strain>
    </source>
</reference>
<dbReference type="SUPFAM" id="SSF158745">
    <property type="entry name" value="LanC-like"/>
    <property type="match status" value="1"/>
</dbReference>
<keyword evidence="3" id="KW-1185">Reference proteome</keyword>
<dbReference type="InterPro" id="IPR058053">
    <property type="entry name" value="RamC_C"/>
</dbReference>
<accession>A0ABU8G804</accession>
<dbReference type="PROSITE" id="PS50011">
    <property type="entry name" value="PROTEIN_KINASE_DOM"/>
    <property type="match status" value="1"/>
</dbReference>
<dbReference type="InterPro" id="IPR011009">
    <property type="entry name" value="Kinase-like_dom_sf"/>
</dbReference>
<dbReference type="Proteomes" id="UP001365781">
    <property type="component" value="Unassembled WGS sequence"/>
</dbReference>
<gene>
    <name evidence="2" type="primary">lanKC</name>
    <name evidence="2" type="ORF">WB403_09085</name>
</gene>
<dbReference type="SMART" id="SM00220">
    <property type="entry name" value="S_TKc"/>
    <property type="match status" value="1"/>
</dbReference>
<dbReference type="InterPro" id="IPR000719">
    <property type="entry name" value="Prot_kinase_dom"/>
</dbReference>
<dbReference type="CDD" id="cd04791">
    <property type="entry name" value="LanC_SerThrkinase"/>
    <property type="match status" value="1"/>
</dbReference>
<organism evidence="2 3">
    <name type="scientific">Streptomyces brasiliscabiei</name>
    <dbReference type="NCBI Taxonomy" id="2736302"/>
    <lineage>
        <taxon>Bacteria</taxon>
        <taxon>Bacillati</taxon>
        <taxon>Actinomycetota</taxon>
        <taxon>Actinomycetes</taxon>
        <taxon>Kitasatosporales</taxon>
        <taxon>Streptomycetaceae</taxon>
        <taxon>Streptomyces</taxon>
    </lineage>
</organism>
<dbReference type="EMBL" id="JBBAYM010000005">
    <property type="protein sequence ID" value="MEI5609318.1"/>
    <property type="molecule type" value="Genomic_DNA"/>
</dbReference>
<comment type="caution">
    <text evidence="2">The sequence shown here is derived from an EMBL/GenBank/DDBJ whole genome shotgun (WGS) entry which is preliminary data.</text>
</comment>
<evidence type="ECO:0000313" key="2">
    <source>
        <dbReference type="EMBL" id="MEI5609318.1"/>
    </source>
</evidence>
<dbReference type="SUPFAM" id="SSF56112">
    <property type="entry name" value="Protein kinase-like (PK-like)"/>
    <property type="match status" value="1"/>
</dbReference>
<dbReference type="Gene3D" id="1.50.10.10">
    <property type="match status" value="2"/>
</dbReference>
<dbReference type="RefSeq" id="WP_336537454.1">
    <property type="nucleotide sequence ID" value="NZ_JBBAYL010000009.1"/>
</dbReference>
<dbReference type="NCBIfam" id="NF038151">
    <property type="entry name" value="lanthi_synth_III"/>
    <property type="match status" value="1"/>
</dbReference>
<name>A0ABU8G804_9ACTN</name>
<feature type="domain" description="Protein kinase" evidence="1">
    <location>
        <begin position="237"/>
        <end position="551"/>
    </location>
</feature>
<dbReference type="Pfam" id="PF00069">
    <property type="entry name" value="Pkinase"/>
    <property type="match status" value="1"/>
</dbReference>
<evidence type="ECO:0000313" key="3">
    <source>
        <dbReference type="Proteomes" id="UP001365781"/>
    </source>
</evidence>
<dbReference type="InterPro" id="IPR057929">
    <property type="entry name" value="RamC_N"/>
</dbReference>
<dbReference type="InterPro" id="IPR012341">
    <property type="entry name" value="6hp_glycosidase-like_sf"/>
</dbReference>
<dbReference type="Gene3D" id="1.10.510.10">
    <property type="entry name" value="Transferase(Phosphotransferase) domain 1"/>
    <property type="match status" value="1"/>
</dbReference>
<dbReference type="InterPro" id="IPR053524">
    <property type="entry name" value="Aerial_hyphae_peptide-synth"/>
</dbReference>
<evidence type="ECO:0000259" key="1">
    <source>
        <dbReference type="PROSITE" id="PS50011"/>
    </source>
</evidence>
<protein>
    <submittedName>
        <fullName evidence="2">Class III lanthionine synthetase LanKC</fullName>
    </submittedName>
</protein>
<sequence>MDKRYEAYALADRHFYETPDRLSAGAGAGTAAPGYGTALRAVPEGWRAARIGDWLTLTPVDDGGRPRPGPTQGWKVHASATRANADRIAAIVWDYCVPRAIPFKFVPGPQLLHLRNAKYAARDTSGKFVTVYPADEEQLHLVLRELGALLDGLDGPYILTDLRWNEGPLYVRYGAFARSFVVDERGTLVPAVRDGGGTLVPDQRKPTFHVPDWVTLPAFLEPQLAARNTTTVGELPYRIEKALHFSNGGGVYVGTDTRDGRRVVLKEGRPHAGLAADGADAVTRLERERDALERLAGLGVVPGVRDWFTLGDHRFLVMDFVEGRPLNAYVADRHPLLAADPEPGAVAAYTAWALRVHRAVEEAVAAVHARGIVFNDLHVFNIMVAPDDHSVSLLDFEAAAPVEENGRQTVAHPGFLAPPDRTGPAVDRYALACLRLALFLPVTSLFVVEREKAAHLAAVIAEQFPDVPRAFLDEAVAEITRGSGGTGETPGRGAPAGGWSLAEPGDWPYSRDSMVKAILASATPERDDRLFPGDVAQFSDGGGLGLAHGAAGVLYALAEVGAERYEEGERWLLDHTDPVPIGTPLGLYDGLAGVAFTLDRLGHRRRALDLVERILSEKWHKLSSDLRGGLAGLGLVLDELARTTGESGLRAHAAEAADLLVRRLAEPRPAPPRRRAGLLRGASGPALFLLRRYEATGEPALLDAAHAALRLDLECLADQKNGGLAVDEGWRTMPYLGDGSVGVGMVLDDFLAANANATGTAPHGYADVRAGVLTAAAYRFYAQPGLFEGRAGMILHLARTGAPRERLTRQIAALGWHAMPYQGQLAFPGSHLMRLSMDLGTGTAGCLLALGAAHAADEDTAAQLPFLPPPRRRPL</sequence>